<dbReference type="MINT" id="H2A0Q4"/>
<dbReference type="Proteomes" id="UP000155106">
    <property type="component" value="Segment"/>
</dbReference>
<name>H2A0Q4_MUHV1</name>
<feature type="transmembrane region" description="Helical" evidence="1">
    <location>
        <begin position="248"/>
        <end position="268"/>
    </location>
</feature>
<gene>
    <name evidence="2" type="primary">m12</name>
</gene>
<evidence type="ECO:0000313" key="3">
    <source>
        <dbReference type="Proteomes" id="UP000155106"/>
    </source>
</evidence>
<evidence type="ECO:0000313" key="2">
    <source>
        <dbReference type="EMBL" id="CCE56518.1"/>
    </source>
</evidence>
<keyword evidence="1" id="KW-1133">Transmembrane helix</keyword>
<organism evidence="2 3">
    <name type="scientific">Murid herpesvirus 1</name>
    <name type="common">MuHV-1</name>
    <name type="synonym">Mouse cytomegalovirus</name>
    <dbReference type="NCBI Taxonomy" id="10366"/>
    <lineage>
        <taxon>Viruses</taxon>
        <taxon>Duplodnaviria</taxon>
        <taxon>Heunggongvirae</taxon>
        <taxon>Peploviricota</taxon>
        <taxon>Herviviricetes</taxon>
        <taxon>Herpesvirales</taxon>
        <taxon>Orthoherpesviridae</taxon>
        <taxon>Betaherpesvirinae</taxon>
        <taxon>Muromegalovirus</taxon>
        <taxon>Muromegalovirus muridbeta1</taxon>
    </lineage>
</organism>
<evidence type="ECO:0000256" key="1">
    <source>
        <dbReference type="SAM" id="Phobius"/>
    </source>
</evidence>
<dbReference type="EMBL" id="HE610451">
    <property type="protein sequence ID" value="CCE56518.1"/>
    <property type="molecule type" value="Genomic_DNA"/>
</dbReference>
<sequence>MSTFRWSSYKFLHIRSYYIRLKSRWTRIKMFRRYPTGILTTVVLPLAIISPTFFVSQILRVSAEEKCNEVLIGSSRPCTELPPGTRETTPDIIKTLRTKKENRHKTFLLQYSCLYKGLNCYLNATWTGEWFTINTESDKRRTGEEETTIAYVLFTSTSSSPPTLTRLTIVEPRVFPQLWFNSTTGEIYFFSNISMSPLKCRITLCFGASTPSPPKRRIIAPTPFSSTNDHNKNLETTASRRTIDNGTIAAIVLVSAIVVGLIILAALYRRRGFDRFK</sequence>
<proteinExistence type="predicted"/>
<protein>
    <submittedName>
        <fullName evidence="2">M12 protein</fullName>
    </submittedName>
</protein>
<reference evidence="2 3" key="1">
    <citation type="journal article" date="2013" name="Virology">
        <title>The genome of murine cytomegalovirus is shaped by purifying selection and extensive recombination.</title>
        <authorList>
            <person name="Smith L.M."/>
            <person name="McWhorter A.R."/>
            <person name="Shellam G.R."/>
            <person name="Redwood A.J."/>
        </authorList>
    </citation>
    <scope>NUCLEOTIDE SEQUENCE [LARGE SCALE GENOMIC DNA]</scope>
    <source>
        <strain evidence="2">AA18d</strain>
    </source>
</reference>
<organismHost>
    <name type="scientific">Mus musculus</name>
    <name type="common">Mouse</name>
    <dbReference type="NCBI Taxonomy" id="10090"/>
</organismHost>
<dbReference type="IntAct" id="H2A0Q4">
    <property type="interactions" value="2"/>
</dbReference>
<accession>H2A0Q4</accession>
<keyword evidence="1" id="KW-0812">Transmembrane</keyword>
<keyword evidence="1" id="KW-0472">Membrane</keyword>